<proteinExistence type="predicted"/>
<comment type="caution">
    <text evidence="3">The sequence shown here is derived from an EMBL/GenBank/DDBJ whole genome shotgun (WGS) entry which is preliminary data.</text>
</comment>
<dbReference type="PRINTS" id="PR00744">
    <property type="entry name" value="GLHYDRLASE37"/>
</dbReference>
<sequence length="520" mass="60008">MSTLKSQDRPQEFHQSLAFFASDLFHKVQVSGIFPDSKHFADATPKVAWEEVYHQFELQSSLPDFSLIEFVNDNFILPKPIQLEHQTKHKTVCAHIEALWSVLMKQPDQQSKNSLLPLNFPYLVPGGRFREIYYWDSYFTALGLMVSGRKSLVKSMVKNFIQLQQSIGCIPNGNRSYYYSRSQPPVLGMMVDMLFATEEENEDPQFLRQCVEAMEIEYAYWMQGSEKLSDSFQTNRHVLKMPNGGYLNRYWDEQASPRPESYREDMHAAANKHGDEKLLFYRNIRAACESGWDFSSRWLADPHDLESIQTTNIVPVDLNCLMYKLEVLLSRYWLKLGESQKSSEFLQKSDTRKATIQAYLWDTENSYFVDFNLKTKMQSNVLSLAGVLPLFTELASQSQADAVAHRLTNQFLCDGGLITTLCQSEQQWDAPNGWAPLQWFAVKGLQHYQHHATATHIMQKWIATVEHYYDVHGSLMEKYNVKEIEHVAQGGEYEVQHGFGWTNGVTLAFYQLLEKASAQA</sequence>
<dbReference type="InterPro" id="IPR008928">
    <property type="entry name" value="6-hairpin_glycosidase_sf"/>
</dbReference>
<dbReference type="PROSITE" id="PS00928">
    <property type="entry name" value="TREHALASE_2"/>
    <property type="match status" value="1"/>
</dbReference>
<dbReference type="EMBL" id="BAEN01000076">
    <property type="protein sequence ID" value="GAC16648.1"/>
    <property type="molecule type" value="Genomic_DNA"/>
</dbReference>
<dbReference type="eggNOG" id="COG1626">
    <property type="taxonomic scope" value="Bacteria"/>
</dbReference>
<dbReference type="PROSITE" id="PS00927">
    <property type="entry name" value="TREHALASE_1"/>
    <property type="match status" value="1"/>
</dbReference>
<dbReference type="Proteomes" id="UP000006334">
    <property type="component" value="Unassembled WGS sequence"/>
</dbReference>
<dbReference type="SUPFAM" id="SSF48208">
    <property type="entry name" value="Six-hairpin glycosidases"/>
    <property type="match status" value="1"/>
</dbReference>
<dbReference type="EC" id="3.2.1.28" evidence="3"/>
<dbReference type="AlphaFoldDB" id="K6YJ63"/>
<name>K6YJ63_9ALTE</name>
<gene>
    <name evidence="3" type="primary">treA</name>
    <name evidence="3" type="ORF">GLIP_4037</name>
</gene>
<dbReference type="InterPro" id="IPR018232">
    <property type="entry name" value="Glyco_hydro_37_CS"/>
</dbReference>
<evidence type="ECO:0000313" key="4">
    <source>
        <dbReference type="Proteomes" id="UP000006334"/>
    </source>
</evidence>
<dbReference type="PANTHER" id="PTHR23403:SF1">
    <property type="entry name" value="TREHALASE"/>
    <property type="match status" value="1"/>
</dbReference>
<dbReference type="OrthoDB" id="106887at2"/>
<evidence type="ECO:0000256" key="2">
    <source>
        <dbReference type="ARBA" id="ARBA00023295"/>
    </source>
</evidence>
<dbReference type="InterPro" id="IPR012341">
    <property type="entry name" value="6hp_glycosidase-like_sf"/>
</dbReference>
<dbReference type="GO" id="GO:0005993">
    <property type="term" value="P:trehalose catabolic process"/>
    <property type="evidence" value="ECO:0007669"/>
    <property type="project" value="TreeGrafter"/>
</dbReference>
<dbReference type="InterPro" id="IPR001661">
    <property type="entry name" value="Glyco_hydro_37"/>
</dbReference>
<keyword evidence="2 3" id="KW-0326">Glycosidase</keyword>
<keyword evidence="1 3" id="KW-0378">Hydrolase</keyword>
<dbReference type="Gene3D" id="1.50.10.10">
    <property type="match status" value="1"/>
</dbReference>
<dbReference type="STRING" id="1127673.GLIP_4037"/>
<evidence type="ECO:0000256" key="1">
    <source>
        <dbReference type="ARBA" id="ARBA00022801"/>
    </source>
</evidence>
<organism evidence="3 4">
    <name type="scientific">Aliiglaciecola lipolytica E3</name>
    <dbReference type="NCBI Taxonomy" id="1127673"/>
    <lineage>
        <taxon>Bacteria</taxon>
        <taxon>Pseudomonadati</taxon>
        <taxon>Pseudomonadota</taxon>
        <taxon>Gammaproteobacteria</taxon>
        <taxon>Alteromonadales</taxon>
        <taxon>Alteromonadaceae</taxon>
        <taxon>Aliiglaciecola</taxon>
    </lineage>
</organism>
<dbReference type="Pfam" id="PF01204">
    <property type="entry name" value="Trehalase"/>
    <property type="match status" value="1"/>
</dbReference>
<dbReference type="RefSeq" id="WP_008846450.1">
    <property type="nucleotide sequence ID" value="NZ_BAEN01000076.1"/>
</dbReference>
<dbReference type="PANTHER" id="PTHR23403">
    <property type="entry name" value="TREHALASE"/>
    <property type="match status" value="1"/>
</dbReference>
<protein>
    <submittedName>
        <fullName evidence="3">Alpha,alpha-trehalase</fullName>
        <ecNumber evidence="3">3.2.1.28</ecNumber>
    </submittedName>
</protein>
<keyword evidence="4" id="KW-1185">Reference proteome</keyword>
<dbReference type="GO" id="GO:0004555">
    <property type="term" value="F:alpha,alpha-trehalase activity"/>
    <property type="evidence" value="ECO:0007669"/>
    <property type="project" value="UniProtKB-EC"/>
</dbReference>
<accession>K6YJ63</accession>
<evidence type="ECO:0000313" key="3">
    <source>
        <dbReference type="EMBL" id="GAC16648.1"/>
    </source>
</evidence>
<reference evidence="3 4" key="1">
    <citation type="journal article" date="2017" name="Antonie Van Leeuwenhoek">
        <title>Rhizobium rhizosphaerae sp. nov., a novel species isolated from rice rhizosphere.</title>
        <authorList>
            <person name="Zhao J.J."/>
            <person name="Zhang J."/>
            <person name="Zhang R.J."/>
            <person name="Zhang C.W."/>
            <person name="Yin H.Q."/>
            <person name="Zhang X.X."/>
        </authorList>
    </citation>
    <scope>NUCLEOTIDE SEQUENCE [LARGE SCALE GENOMIC DNA]</scope>
    <source>
        <strain evidence="3 4">E3</strain>
    </source>
</reference>
<dbReference type="NCBIfam" id="NF009773">
    <property type="entry name" value="PRK13270.1"/>
    <property type="match status" value="1"/>
</dbReference>